<reference evidence="1 2" key="1">
    <citation type="submission" date="2023-02" db="EMBL/GenBank/DDBJ databases">
        <title>LHISI_Scaffold_Assembly.</title>
        <authorList>
            <person name="Stuart O.P."/>
            <person name="Cleave R."/>
            <person name="Magrath M.J.L."/>
            <person name="Mikheyev A.S."/>
        </authorList>
    </citation>
    <scope>NUCLEOTIDE SEQUENCE [LARGE SCALE GENOMIC DNA]</scope>
    <source>
        <strain evidence="1">Daus_M_001</strain>
        <tissue evidence="1">Leg muscle</tissue>
    </source>
</reference>
<organism evidence="1 2">
    <name type="scientific">Dryococelus australis</name>
    <dbReference type="NCBI Taxonomy" id="614101"/>
    <lineage>
        <taxon>Eukaryota</taxon>
        <taxon>Metazoa</taxon>
        <taxon>Ecdysozoa</taxon>
        <taxon>Arthropoda</taxon>
        <taxon>Hexapoda</taxon>
        <taxon>Insecta</taxon>
        <taxon>Pterygota</taxon>
        <taxon>Neoptera</taxon>
        <taxon>Polyneoptera</taxon>
        <taxon>Phasmatodea</taxon>
        <taxon>Verophasmatodea</taxon>
        <taxon>Anareolatae</taxon>
        <taxon>Phasmatidae</taxon>
        <taxon>Eurycanthinae</taxon>
        <taxon>Dryococelus</taxon>
    </lineage>
</organism>
<keyword evidence="2" id="KW-1185">Reference proteome</keyword>
<proteinExistence type="predicted"/>
<evidence type="ECO:0000313" key="1">
    <source>
        <dbReference type="EMBL" id="KAJ8888842.1"/>
    </source>
</evidence>
<protein>
    <submittedName>
        <fullName evidence="1">Uncharacterized protein</fullName>
    </submittedName>
</protein>
<comment type="caution">
    <text evidence="1">The sequence shown here is derived from an EMBL/GenBank/DDBJ whole genome shotgun (WGS) entry which is preliminary data.</text>
</comment>
<accession>A0ABQ9HWT5</accession>
<name>A0ABQ9HWT5_9NEOP</name>
<gene>
    <name evidence="1" type="ORF">PR048_008336</name>
</gene>
<sequence>MDAKTFDCLLEKVRSYIQKQNTRMRECTSPKHFCIFQTKIKVSMEKVELITLTCLLHNFLRTRIIEENNVLTLKQPEEINEHSRWSSLRSHQGVTHSSSESIIIRNEFMN</sequence>
<evidence type="ECO:0000313" key="2">
    <source>
        <dbReference type="Proteomes" id="UP001159363"/>
    </source>
</evidence>
<dbReference type="Proteomes" id="UP001159363">
    <property type="component" value="Chromosome 3"/>
</dbReference>
<dbReference type="EMBL" id="JARBHB010000003">
    <property type="protein sequence ID" value="KAJ8888842.1"/>
    <property type="molecule type" value="Genomic_DNA"/>
</dbReference>